<evidence type="ECO:0000256" key="1">
    <source>
        <dbReference type="ARBA" id="ARBA00000493"/>
    </source>
</evidence>
<dbReference type="SUPFAM" id="SSF56219">
    <property type="entry name" value="DNase I-like"/>
    <property type="match status" value="1"/>
</dbReference>
<sequence>MLKKKLIDTKKIEKKPKFEENSTGTTPLVDNLISLKDIIDCKNEFKESSNEKEWNFKIASWNINGLRAWIKKGGINYLEAEDPDIFCLQETKYDHSKIHELSTLSNYRCHWLASVRKGYAGVGIMSKTEPIRVEYGISDQEFDKEGRVMMAEYEKFYLINSYVPNAGAKLVRLNYRLKWSEVLRDYLNKLDQVKPVIWTGDLNVAHNRIDLKYPNSHLHSACFTIEERNSFSEILSDGYFDSFRYLYPSRSDAYTFYTHRKPTSRHTNSGWRLDYFVMSNKLKKNLVDHVIRPLITGSDHVPIVLYLNFE</sequence>
<dbReference type="Proteomes" id="UP000276133">
    <property type="component" value="Unassembled WGS sequence"/>
</dbReference>
<dbReference type="NCBIfam" id="TIGR00633">
    <property type="entry name" value="xth"/>
    <property type="match status" value="1"/>
</dbReference>
<feature type="binding site" evidence="9">
    <location>
        <position position="62"/>
    </location>
    <ligand>
        <name>Mg(2+)</name>
        <dbReference type="ChEBI" id="CHEBI:18420"/>
        <label>1</label>
    </ligand>
</feature>
<feature type="active site" evidence="8">
    <location>
        <position position="162"/>
    </location>
</feature>
<dbReference type="CDD" id="cd09087">
    <property type="entry name" value="Ape1-like_AP-endo"/>
    <property type="match status" value="1"/>
</dbReference>
<dbReference type="InterPro" id="IPR036691">
    <property type="entry name" value="Endo/exonu/phosph_ase_sf"/>
</dbReference>
<dbReference type="NCBIfam" id="TIGR00195">
    <property type="entry name" value="exoDNase_III"/>
    <property type="match status" value="1"/>
</dbReference>
<keyword evidence="7 9" id="KW-0460">Magnesium</keyword>
<dbReference type="InterPro" id="IPR020847">
    <property type="entry name" value="AP_endonuclease_F1_BS"/>
</dbReference>
<dbReference type="GO" id="GO:0008311">
    <property type="term" value="F:double-stranded DNA 3'-5' DNA exonuclease activity"/>
    <property type="evidence" value="ECO:0007669"/>
    <property type="project" value="UniProtKB-EC"/>
</dbReference>
<evidence type="ECO:0000256" key="6">
    <source>
        <dbReference type="ARBA" id="ARBA00022801"/>
    </source>
</evidence>
<evidence type="ECO:0000256" key="8">
    <source>
        <dbReference type="PIRSR" id="PIRSR604808-1"/>
    </source>
</evidence>
<dbReference type="GO" id="GO:0046872">
    <property type="term" value="F:metal ion binding"/>
    <property type="evidence" value="ECO:0007669"/>
    <property type="project" value="UniProtKB-KW"/>
</dbReference>
<name>A0A3M7RFR2_BRAPC</name>
<feature type="site" description="Important for catalytic activity" evidence="10">
    <location>
        <position position="274"/>
    </location>
</feature>
<keyword evidence="11" id="KW-0227">DNA damage</keyword>
<organism evidence="13 14">
    <name type="scientific">Brachionus plicatilis</name>
    <name type="common">Marine rotifer</name>
    <name type="synonym">Brachionus muelleri</name>
    <dbReference type="NCBI Taxonomy" id="10195"/>
    <lineage>
        <taxon>Eukaryota</taxon>
        <taxon>Metazoa</taxon>
        <taxon>Spiralia</taxon>
        <taxon>Gnathifera</taxon>
        <taxon>Rotifera</taxon>
        <taxon>Eurotatoria</taxon>
        <taxon>Monogononta</taxon>
        <taxon>Pseudotrocha</taxon>
        <taxon>Ploima</taxon>
        <taxon>Brachionidae</taxon>
        <taxon>Brachionus</taxon>
    </lineage>
</organism>
<feature type="domain" description="Endonuclease/exonuclease/phosphatase" evidence="12">
    <location>
        <begin position="59"/>
        <end position="300"/>
    </location>
</feature>
<dbReference type="InterPro" id="IPR020848">
    <property type="entry name" value="AP_endonuclease_F1_CS"/>
</dbReference>
<dbReference type="OrthoDB" id="498125at2759"/>
<dbReference type="AlphaFoldDB" id="A0A3M7RFR2"/>
<feature type="binding site" evidence="9">
    <location>
        <position position="299"/>
    </location>
    <ligand>
        <name>Mg(2+)</name>
        <dbReference type="ChEBI" id="CHEBI:18420"/>
        <label>1</label>
    </ligand>
</feature>
<feature type="binding site" evidence="9">
    <location>
        <position position="90"/>
    </location>
    <ligand>
        <name>Mg(2+)</name>
        <dbReference type="ChEBI" id="CHEBI:18420"/>
        <label>1</label>
    </ligand>
</feature>
<dbReference type="EMBL" id="REGN01003494">
    <property type="protein sequence ID" value="RNA22289.1"/>
    <property type="molecule type" value="Genomic_DNA"/>
</dbReference>
<protein>
    <recommendedName>
        <fullName evidence="4">exodeoxyribonuclease III</fullName>
        <ecNumber evidence="4">3.1.11.2</ecNumber>
    </recommendedName>
</protein>
<dbReference type="InterPro" id="IPR005135">
    <property type="entry name" value="Endo/exonuclease/phosphatase"/>
</dbReference>
<dbReference type="PROSITE" id="PS00726">
    <property type="entry name" value="AP_NUCLEASE_F1_1"/>
    <property type="match status" value="1"/>
</dbReference>
<dbReference type="EC" id="3.1.11.2" evidence="4"/>
<comment type="caution">
    <text evidence="13">The sequence shown here is derived from an EMBL/GenBank/DDBJ whole genome shotgun (WGS) entry which is preliminary data.</text>
</comment>
<dbReference type="STRING" id="10195.A0A3M7RFR2"/>
<evidence type="ECO:0000256" key="9">
    <source>
        <dbReference type="PIRSR" id="PIRSR604808-2"/>
    </source>
</evidence>
<dbReference type="GO" id="GO:0008081">
    <property type="term" value="F:phosphoric diester hydrolase activity"/>
    <property type="evidence" value="ECO:0007669"/>
    <property type="project" value="TreeGrafter"/>
</dbReference>
<feature type="active site" description="Proton acceptor" evidence="8">
    <location>
        <position position="300"/>
    </location>
</feature>
<dbReference type="PANTHER" id="PTHR22748">
    <property type="entry name" value="AP ENDONUCLEASE"/>
    <property type="match status" value="1"/>
</dbReference>
<keyword evidence="13" id="KW-0456">Lyase</keyword>
<dbReference type="GO" id="GO:0006284">
    <property type="term" value="P:base-excision repair"/>
    <property type="evidence" value="ECO:0007669"/>
    <property type="project" value="TreeGrafter"/>
</dbReference>
<evidence type="ECO:0000256" key="10">
    <source>
        <dbReference type="PIRSR" id="PIRSR604808-3"/>
    </source>
</evidence>
<comment type="cofactor">
    <cofactor evidence="2">
        <name>Mn(2+)</name>
        <dbReference type="ChEBI" id="CHEBI:29035"/>
    </cofactor>
</comment>
<proteinExistence type="inferred from homology"/>
<feature type="binding site" evidence="9">
    <location>
        <position position="201"/>
    </location>
    <ligand>
        <name>Mg(2+)</name>
        <dbReference type="ChEBI" id="CHEBI:18420"/>
        <label>1</label>
    </ligand>
</feature>
<keyword evidence="6" id="KW-0378">Hydrolase</keyword>
<dbReference type="Pfam" id="PF03372">
    <property type="entry name" value="Exo_endo_phos"/>
    <property type="match status" value="1"/>
</dbReference>
<dbReference type="GO" id="GO:0016829">
    <property type="term" value="F:lyase activity"/>
    <property type="evidence" value="ECO:0007669"/>
    <property type="project" value="UniProtKB-KW"/>
</dbReference>
<accession>A0A3M7RFR2</accession>
<gene>
    <name evidence="13" type="ORF">BpHYR1_026730</name>
</gene>
<evidence type="ECO:0000256" key="4">
    <source>
        <dbReference type="ARBA" id="ARBA00012115"/>
    </source>
</evidence>
<dbReference type="GO" id="GO:0005634">
    <property type="term" value="C:nucleus"/>
    <property type="evidence" value="ECO:0007669"/>
    <property type="project" value="TreeGrafter"/>
</dbReference>
<feature type="site" description="Transition state stabilizer" evidence="10">
    <location>
        <position position="203"/>
    </location>
</feature>
<dbReference type="PROSITE" id="PS00728">
    <property type="entry name" value="AP_NUCLEASE_F1_3"/>
    <property type="match status" value="1"/>
</dbReference>
<dbReference type="GO" id="GO:0003906">
    <property type="term" value="F:DNA-(apurinic or apyrimidinic site) endonuclease activity"/>
    <property type="evidence" value="ECO:0007669"/>
    <property type="project" value="TreeGrafter"/>
</dbReference>
<dbReference type="PROSITE" id="PS51435">
    <property type="entry name" value="AP_NUCLEASE_F1_4"/>
    <property type="match status" value="1"/>
</dbReference>
<dbReference type="GO" id="GO:0003677">
    <property type="term" value="F:DNA binding"/>
    <property type="evidence" value="ECO:0007669"/>
    <property type="project" value="InterPro"/>
</dbReference>
<feature type="binding site" evidence="9">
    <location>
        <position position="203"/>
    </location>
    <ligand>
        <name>Mg(2+)</name>
        <dbReference type="ChEBI" id="CHEBI:18420"/>
        <label>1</label>
    </ligand>
</feature>
<keyword evidence="9" id="KW-0464">Manganese</keyword>
<feature type="binding site" evidence="9">
    <location>
        <position position="300"/>
    </location>
    <ligand>
        <name>Mg(2+)</name>
        <dbReference type="ChEBI" id="CHEBI:18420"/>
        <label>1</label>
    </ligand>
</feature>
<evidence type="ECO:0000259" key="12">
    <source>
        <dbReference type="Pfam" id="PF03372"/>
    </source>
</evidence>
<evidence type="ECO:0000313" key="14">
    <source>
        <dbReference type="Proteomes" id="UP000276133"/>
    </source>
</evidence>
<evidence type="ECO:0000256" key="5">
    <source>
        <dbReference type="ARBA" id="ARBA00022723"/>
    </source>
</evidence>
<keyword evidence="14" id="KW-1185">Reference proteome</keyword>
<keyword evidence="5 9" id="KW-0479">Metal-binding</keyword>
<comment type="catalytic activity">
    <reaction evidence="1">
        <text>Exonucleolytic cleavage in the 3'- to 5'-direction to yield nucleoside 5'-phosphates.</text>
        <dbReference type="EC" id="3.1.11.2"/>
    </reaction>
</comment>
<evidence type="ECO:0000256" key="2">
    <source>
        <dbReference type="ARBA" id="ARBA00001936"/>
    </source>
</evidence>
<dbReference type="Gene3D" id="3.60.10.10">
    <property type="entry name" value="Endonuclease/exonuclease/phosphatase"/>
    <property type="match status" value="1"/>
</dbReference>
<feature type="active site" description="Proton donor/acceptor" evidence="8">
    <location>
        <position position="201"/>
    </location>
</feature>
<reference evidence="13 14" key="1">
    <citation type="journal article" date="2018" name="Sci. Rep.">
        <title>Genomic signatures of local adaptation to the degree of environmental predictability in rotifers.</title>
        <authorList>
            <person name="Franch-Gras L."/>
            <person name="Hahn C."/>
            <person name="Garcia-Roger E.M."/>
            <person name="Carmona M.J."/>
            <person name="Serra M."/>
            <person name="Gomez A."/>
        </authorList>
    </citation>
    <scope>NUCLEOTIDE SEQUENCE [LARGE SCALE GENOMIC DNA]</scope>
    <source>
        <strain evidence="13">HYR1</strain>
    </source>
</reference>
<evidence type="ECO:0000313" key="13">
    <source>
        <dbReference type="EMBL" id="RNA22289.1"/>
    </source>
</evidence>
<dbReference type="PANTHER" id="PTHR22748:SF6">
    <property type="entry name" value="DNA-(APURINIC OR APYRIMIDINIC SITE) ENDONUCLEASE"/>
    <property type="match status" value="1"/>
</dbReference>
<comment type="similarity">
    <text evidence="3 11">Belongs to the DNA repair enzymes AP/ExoA family.</text>
</comment>
<dbReference type="InterPro" id="IPR004808">
    <property type="entry name" value="AP_endonuc_1"/>
</dbReference>
<comment type="cofactor">
    <cofactor evidence="9 11">
        <name>Mg(2+)</name>
        <dbReference type="ChEBI" id="CHEBI:18420"/>
    </cofactor>
    <cofactor evidence="9 11">
        <name>Mn(2+)</name>
        <dbReference type="ChEBI" id="CHEBI:29035"/>
    </cofactor>
    <text evidence="9 11">Probably binds two magnesium or manganese ions per subunit.</text>
</comment>
<feature type="site" description="Interaction with DNA substrate" evidence="10">
    <location>
        <position position="300"/>
    </location>
</feature>
<evidence type="ECO:0000256" key="11">
    <source>
        <dbReference type="RuleBase" id="RU362131"/>
    </source>
</evidence>
<evidence type="ECO:0000256" key="3">
    <source>
        <dbReference type="ARBA" id="ARBA00007092"/>
    </source>
</evidence>
<keyword evidence="11" id="KW-0234">DNA repair</keyword>
<evidence type="ECO:0000256" key="7">
    <source>
        <dbReference type="ARBA" id="ARBA00022842"/>
    </source>
</evidence>